<proteinExistence type="predicted"/>
<comment type="caution">
    <text evidence="1">The sequence shown here is derived from an EMBL/GenBank/DDBJ whole genome shotgun (WGS) entry which is preliminary data.</text>
</comment>
<organism evidence="1 2">
    <name type="scientific">Mycena albidolilacea</name>
    <dbReference type="NCBI Taxonomy" id="1033008"/>
    <lineage>
        <taxon>Eukaryota</taxon>
        <taxon>Fungi</taxon>
        <taxon>Dikarya</taxon>
        <taxon>Basidiomycota</taxon>
        <taxon>Agaricomycotina</taxon>
        <taxon>Agaricomycetes</taxon>
        <taxon>Agaricomycetidae</taxon>
        <taxon>Agaricales</taxon>
        <taxon>Marasmiineae</taxon>
        <taxon>Mycenaceae</taxon>
        <taxon>Mycena</taxon>
    </lineage>
</organism>
<name>A0AAD7AIK8_9AGAR</name>
<sequence>MPHHKVGLGASVTPVRVQCLTARRESSDAAGSGDRGILSCTISTLNLTLLTSHDYVDLSLRRFIRPRFPTSKSNVHPIHYDPLGYTQSPFPEKCLGFFYYHRDPHAAPLEGSLRFRITPSKAPSSFGDGKDLLSPSGFPWQLILPQLASLNQYTRIHDQLLEERLITPDQVSRCREIFVEKRPIVPALTIFRLAQEFPVSLSANLKLTVVGPDALYRLEYPIFSKKNCIPWGGSAVVRFEPSISPEYTGRRIVHLRIVKLLTPVPSVVDGNPRRFVVKPEEGELVAHFRDGEPHVWAYNIDDTGKVAAALRTLWDNQQLS</sequence>
<dbReference type="AlphaFoldDB" id="A0AAD7AIK8"/>
<evidence type="ECO:0000313" key="1">
    <source>
        <dbReference type="EMBL" id="KAJ7359722.1"/>
    </source>
</evidence>
<dbReference type="Proteomes" id="UP001218218">
    <property type="component" value="Unassembled WGS sequence"/>
</dbReference>
<evidence type="ECO:0000313" key="2">
    <source>
        <dbReference type="Proteomes" id="UP001218218"/>
    </source>
</evidence>
<dbReference type="EMBL" id="JARIHO010000006">
    <property type="protein sequence ID" value="KAJ7359722.1"/>
    <property type="molecule type" value="Genomic_DNA"/>
</dbReference>
<protein>
    <submittedName>
        <fullName evidence="1">Uncharacterized protein</fullName>
    </submittedName>
</protein>
<reference evidence="1" key="1">
    <citation type="submission" date="2023-03" db="EMBL/GenBank/DDBJ databases">
        <title>Massive genome expansion in bonnet fungi (Mycena s.s.) driven by repeated elements and novel gene families across ecological guilds.</title>
        <authorList>
            <consortium name="Lawrence Berkeley National Laboratory"/>
            <person name="Harder C.B."/>
            <person name="Miyauchi S."/>
            <person name="Viragh M."/>
            <person name="Kuo A."/>
            <person name="Thoen E."/>
            <person name="Andreopoulos B."/>
            <person name="Lu D."/>
            <person name="Skrede I."/>
            <person name="Drula E."/>
            <person name="Henrissat B."/>
            <person name="Morin E."/>
            <person name="Kohler A."/>
            <person name="Barry K."/>
            <person name="LaButti K."/>
            <person name="Morin E."/>
            <person name="Salamov A."/>
            <person name="Lipzen A."/>
            <person name="Mereny Z."/>
            <person name="Hegedus B."/>
            <person name="Baldrian P."/>
            <person name="Stursova M."/>
            <person name="Weitz H."/>
            <person name="Taylor A."/>
            <person name="Grigoriev I.V."/>
            <person name="Nagy L.G."/>
            <person name="Martin F."/>
            <person name="Kauserud H."/>
        </authorList>
    </citation>
    <scope>NUCLEOTIDE SEQUENCE</scope>
    <source>
        <strain evidence="1">CBHHK002</strain>
    </source>
</reference>
<accession>A0AAD7AIK8</accession>
<gene>
    <name evidence="1" type="ORF">DFH08DRAFT_846817</name>
</gene>
<keyword evidence="2" id="KW-1185">Reference proteome</keyword>